<dbReference type="InterPro" id="IPR002372">
    <property type="entry name" value="PQQ_rpt_dom"/>
</dbReference>
<evidence type="ECO:0000256" key="1">
    <source>
        <dbReference type="SAM" id="MobiDB-lite"/>
    </source>
</evidence>
<proteinExistence type="predicted"/>
<evidence type="ECO:0000313" key="4">
    <source>
        <dbReference type="EMBL" id="TWG03675.1"/>
    </source>
</evidence>
<feature type="region of interest" description="Disordered" evidence="1">
    <location>
        <begin position="1"/>
        <end position="132"/>
    </location>
</feature>
<sequence length="612" mass="64304">MSEPPGQQPPQGEFGASYGPPPETFPPPGQGTAQPSGPYGAPAQPGPYAQPAQPGPYAQPAQPGPYAQPAQPGPYAQPAPGYGRPPQPAPGYGYPPQPGPYAQPQQPGYGYPGQLPPQPPQSGGPRGGGRFRGRTGMIVGAALAVVLLAGAGIWFLSDGDGKGGKPTAGPGLSSGQPHVSPSPSPSRSKNADDDKPSPRAQVDAVNAELKPGEAKMLWLQEGGVDLPQGGADVYGPWIFGDTVVKAMYHTVTGYDVTDGRLKWSLRLPTNACAAPSQPTADGKIVLGVKHTTSRDSECNALQMVDLRTGKAGWHRSYVRKGLWDGLSDLRMAINGGTVTVGRTSRTDAFRVSDGKVLFGKLPGNCQPFGFASGDVALAAASCQTAADDHKEQLVQKMDPVTGKVLWSYKVKKGWEVAQIYSADPPVVSLKKPDKWAILVLNTNGTYRSQLSGGPGGYMPTCDKDVLTEGMNLDNCSGVAADAGTFYMATGTIDAKAGTGNRVAAFDLATGKHKWTVDSPVEQPLRPMRTEGGKLLMYLAAYKNKGGGIASLPPTGGKWEMVVRHPAAGADVEREFFDPRVVYVDGRTFLGQTRISGMNDDEIRMRSLVAFGS</sequence>
<evidence type="ECO:0000256" key="2">
    <source>
        <dbReference type="SAM" id="Phobius"/>
    </source>
</evidence>
<evidence type="ECO:0000259" key="3">
    <source>
        <dbReference type="Pfam" id="PF13360"/>
    </source>
</evidence>
<keyword evidence="2" id="KW-1133">Transmembrane helix</keyword>
<dbReference type="InterPro" id="IPR011047">
    <property type="entry name" value="Quinoprotein_ADH-like_sf"/>
</dbReference>
<dbReference type="EMBL" id="VIWW01000001">
    <property type="protein sequence ID" value="TWG03675.1"/>
    <property type="molecule type" value="Genomic_DNA"/>
</dbReference>
<dbReference type="Proteomes" id="UP000318186">
    <property type="component" value="Unassembled WGS sequence"/>
</dbReference>
<feature type="domain" description="Pyrrolo-quinoline quinone repeat" evidence="3">
    <location>
        <begin position="228"/>
        <end position="357"/>
    </location>
</feature>
<feature type="compositionally biased region" description="Low complexity" evidence="1">
    <location>
        <begin position="102"/>
        <end position="113"/>
    </location>
</feature>
<gene>
    <name evidence="4" type="ORF">FHX80_112110</name>
</gene>
<reference evidence="4 5" key="1">
    <citation type="submission" date="2019-06" db="EMBL/GenBank/DDBJ databases">
        <title>Sequencing the genomes of 1000 actinobacteria strains.</title>
        <authorList>
            <person name="Klenk H.-P."/>
        </authorList>
    </citation>
    <scope>NUCLEOTIDE SEQUENCE [LARGE SCALE GENOMIC DNA]</scope>
    <source>
        <strain evidence="4 5">DSM 42059</strain>
    </source>
</reference>
<feature type="region of interest" description="Disordered" evidence="1">
    <location>
        <begin position="162"/>
        <end position="202"/>
    </location>
</feature>
<feature type="compositionally biased region" description="Pro residues" evidence="1">
    <location>
        <begin position="71"/>
        <end position="101"/>
    </location>
</feature>
<accession>A0A561UWE7</accession>
<feature type="domain" description="Pyrrolo-quinoline quinone repeat" evidence="3">
    <location>
        <begin position="391"/>
        <end position="581"/>
    </location>
</feature>
<dbReference type="InterPro" id="IPR015943">
    <property type="entry name" value="WD40/YVTN_repeat-like_dom_sf"/>
</dbReference>
<dbReference type="OrthoDB" id="3944519at2"/>
<comment type="caution">
    <text evidence="4">The sequence shown here is derived from an EMBL/GenBank/DDBJ whole genome shotgun (WGS) entry which is preliminary data.</text>
</comment>
<organism evidence="4 5">
    <name type="scientific">Streptomyces brevispora</name>
    <dbReference type="NCBI Taxonomy" id="887462"/>
    <lineage>
        <taxon>Bacteria</taxon>
        <taxon>Bacillati</taxon>
        <taxon>Actinomycetota</taxon>
        <taxon>Actinomycetes</taxon>
        <taxon>Kitasatosporales</taxon>
        <taxon>Streptomycetaceae</taxon>
        <taxon>Streptomyces</taxon>
    </lineage>
</organism>
<protein>
    <submittedName>
        <fullName evidence="4">Putative pyrroloquinoline-quinone binding quinoprotein</fullName>
    </submittedName>
</protein>
<dbReference type="RefSeq" id="WP_145763961.1">
    <property type="nucleotide sequence ID" value="NZ_VIWW01000001.1"/>
</dbReference>
<dbReference type="Gene3D" id="2.130.10.10">
    <property type="entry name" value="YVTN repeat-like/Quinoprotein amine dehydrogenase"/>
    <property type="match status" value="1"/>
</dbReference>
<evidence type="ECO:0000313" key="5">
    <source>
        <dbReference type="Proteomes" id="UP000318186"/>
    </source>
</evidence>
<feature type="transmembrane region" description="Helical" evidence="2">
    <location>
        <begin position="136"/>
        <end position="156"/>
    </location>
</feature>
<dbReference type="SUPFAM" id="SSF50998">
    <property type="entry name" value="Quinoprotein alcohol dehydrogenase-like"/>
    <property type="match status" value="1"/>
</dbReference>
<keyword evidence="2" id="KW-0472">Membrane</keyword>
<dbReference type="AlphaFoldDB" id="A0A561UWE7"/>
<dbReference type="Pfam" id="PF13360">
    <property type="entry name" value="PQQ_2"/>
    <property type="match status" value="2"/>
</dbReference>
<keyword evidence="2" id="KW-0812">Transmembrane</keyword>
<feature type="compositionally biased region" description="Low complexity" evidence="1">
    <location>
        <begin position="173"/>
        <end position="188"/>
    </location>
</feature>
<name>A0A561UWE7_9ACTN</name>
<feature type="compositionally biased region" description="Pro residues" evidence="1">
    <location>
        <begin position="19"/>
        <end position="29"/>
    </location>
</feature>
<feature type="compositionally biased region" description="Low complexity" evidence="1">
    <location>
        <begin position="33"/>
        <end position="70"/>
    </location>
</feature>